<dbReference type="Proteomes" id="UP000815325">
    <property type="component" value="Unassembled WGS sequence"/>
</dbReference>
<proteinExistence type="inferred from homology"/>
<dbReference type="InterPro" id="IPR028307">
    <property type="entry name" value="Lin-54_fam"/>
</dbReference>
<comment type="similarity">
    <text evidence="2">Belongs to the lin-54 family.</text>
</comment>
<dbReference type="InterPro" id="IPR005172">
    <property type="entry name" value="CRC"/>
</dbReference>
<dbReference type="PANTHER" id="PTHR12446">
    <property type="entry name" value="TESMIN/TSO1-RELATED"/>
    <property type="match status" value="1"/>
</dbReference>
<name>A0ABQ7GE63_DUNSA</name>
<comment type="subcellular location">
    <subcellularLocation>
        <location evidence="1">Nucleus</location>
    </subcellularLocation>
</comment>
<evidence type="ECO:0000313" key="7">
    <source>
        <dbReference type="Proteomes" id="UP000815325"/>
    </source>
</evidence>
<dbReference type="PANTHER" id="PTHR12446:SF34">
    <property type="entry name" value="PROTEIN LIN-54 HOMOLOG"/>
    <property type="match status" value="1"/>
</dbReference>
<evidence type="ECO:0000256" key="2">
    <source>
        <dbReference type="ARBA" id="ARBA00007267"/>
    </source>
</evidence>
<protein>
    <recommendedName>
        <fullName evidence="5">CRC domain-containing protein</fullName>
    </recommendedName>
</protein>
<dbReference type="InterPro" id="IPR033467">
    <property type="entry name" value="Tesmin/TSO1-like_CXC"/>
</dbReference>
<feature type="compositionally biased region" description="Low complexity" evidence="4">
    <location>
        <begin position="308"/>
        <end position="321"/>
    </location>
</feature>
<feature type="compositionally biased region" description="Low complexity" evidence="4">
    <location>
        <begin position="497"/>
        <end position="507"/>
    </location>
</feature>
<dbReference type="Pfam" id="PF03638">
    <property type="entry name" value="TCR"/>
    <property type="match status" value="2"/>
</dbReference>
<keyword evidence="3" id="KW-0539">Nucleus</keyword>
<evidence type="ECO:0000256" key="1">
    <source>
        <dbReference type="ARBA" id="ARBA00004123"/>
    </source>
</evidence>
<accession>A0ABQ7GE63</accession>
<dbReference type="EMBL" id="MU069842">
    <property type="protein sequence ID" value="KAF5832888.1"/>
    <property type="molecule type" value="Genomic_DNA"/>
</dbReference>
<organism evidence="6 7">
    <name type="scientific">Dunaliella salina</name>
    <name type="common">Green alga</name>
    <name type="synonym">Protococcus salinus</name>
    <dbReference type="NCBI Taxonomy" id="3046"/>
    <lineage>
        <taxon>Eukaryota</taxon>
        <taxon>Viridiplantae</taxon>
        <taxon>Chlorophyta</taxon>
        <taxon>core chlorophytes</taxon>
        <taxon>Chlorophyceae</taxon>
        <taxon>CS clade</taxon>
        <taxon>Chlamydomonadales</taxon>
        <taxon>Dunaliellaceae</taxon>
        <taxon>Dunaliella</taxon>
    </lineage>
</organism>
<feature type="domain" description="CRC" evidence="5">
    <location>
        <begin position="33"/>
        <end position="157"/>
    </location>
</feature>
<dbReference type="SMART" id="SM01114">
    <property type="entry name" value="CXC"/>
    <property type="match status" value="2"/>
</dbReference>
<sequence length="550" mass="57021">MDPSGNLLPLLSCVPVFLGGSPRSGVLPQQGAPGKHCNCKNSRCLKLYCECFASGRYCENCSCKDCLNNQENESKRQPAVDSILERNPHAFRPKIQAQAEVVIPSHTSPPVIDAVGKHSKGCNCKKSACLKKYCECFQAGVFCSSSCRCMECKNYEGSDQRAQVIACLNMPHPSSAEHGAGSGKGPFAASAPGVAASTSTSSHPRPATSPPHKRARTAAAAPPPQPFNPSLLGNALAGAALPPGLPFYLPPMPSLPTSSPPAARPIPALSVPLPIKAPTPSGRPQPPPAAPASTASAVPASSAPPVPSATGASHPAAAAQPQKWPLLHQARFEAQERVVLEEFLSTLKKILAAADQQVAELQAASKQQRQPQPNQPPHSIPTPPPAAQPTATQSPADGNFVPAPPLAPQPTTSQLPADGNFVHQRQSQHGSPGKPSKSTAPPLALPLELPAPRGLLPGVPMARQAPPPPVATPGLHFTQPPPRLGTSQGQGEGLSQGQGQQQQQQPHHQGEQIACTHPPAGVDPATVAVALQGQRQGQQQGDTTNEQPGG</sequence>
<dbReference type="PROSITE" id="PS51634">
    <property type="entry name" value="CRC"/>
    <property type="match status" value="1"/>
</dbReference>
<comment type="caution">
    <text evidence="6">The sequence shown here is derived from an EMBL/GenBank/DDBJ whole genome shotgun (WGS) entry which is preliminary data.</text>
</comment>
<feature type="compositionally biased region" description="Pro residues" evidence="4">
    <location>
        <begin position="373"/>
        <end position="387"/>
    </location>
</feature>
<evidence type="ECO:0000256" key="3">
    <source>
        <dbReference type="ARBA" id="ARBA00023242"/>
    </source>
</evidence>
<feature type="compositionally biased region" description="Low complexity" evidence="4">
    <location>
        <begin position="291"/>
        <end position="301"/>
    </location>
</feature>
<feature type="compositionally biased region" description="Low complexity" evidence="4">
    <location>
        <begin position="440"/>
        <end position="457"/>
    </location>
</feature>
<reference evidence="6" key="1">
    <citation type="submission" date="2017-08" db="EMBL/GenBank/DDBJ databases">
        <authorList>
            <person name="Polle J.E."/>
            <person name="Barry K."/>
            <person name="Cushman J."/>
            <person name="Schmutz J."/>
            <person name="Tran D."/>
            <person name="Hathwaick L.T."/>
            <person name="Yim W.C."/>
            <person name="Jenkins J."/>
            <person name="Mckie-Krisberg Z.M."/>
            <person name="Prochnik S."/>
            <person name="Lindquist E."/>
            <person name="Dockter R.B."/>
            <person name="Adam C."/>
            <person name="Molina H."/>
            <person name="Bunkerborg J."/>
            <person name="Jin E."/>
            <person name="Buchheim M."/>
            <person name="Magnuson J."/>
        </authorList>
    </citation>
    <scope>NUCLEOTIDE SEQUENCE</scope>
    <source>
        <strain evidence="6">CCAP 19/18</strain>
    </source>
</reference>
<gene>
    <name evidence="6" type="ORF">DUNSADRAFT_11038</name>
</gene>
<evidence type="ECO:0000256" key="4">
    <source>
        <dbReference type="SAM" id="MobiDB-lite"/>
    </source>
</evidence>
<evidence type="ECO:0000259" key="5">
    <source>
        <dbReference type="PROSITE" id="PS51634"/>
    </source>
</evidence>
<feature type="region of interest" description="Disordered" evidence="4">
    <location>
        <begin position="175"/>
        <end position="231"/>
    </location>
</feature>
<feature type="compositionally biased region" description="Low complexity" evidence="4">
    <location>
        <begin position="532"/>
        <end position="541"/>
    </location>
</feature>
<keyword evidence="7" id="KW-1185">Reference proteome</keyword>
<feature type="region of interest" description="Disordered" evidence="4">
    <location>
        <begin position="361"/>
        <end position="550"/>
    </location>
</feature>
<feature type="region of interest" description="Disordered" evidence="4">
    <location>
        <begin position="256"/>
        <end position="321"/>
    </location>
</feature>
<evidence type="ECO:0000313" key="6">
    <source>
        <dbReference type="EMBL" id="KAF5832888.1"/>
    </source>
</evidence>
<feature type="compositionally biased region" description="Pro residues" evidence="4">
    <location>
        <begin position="275"/>
        <end position="290"/>
    </location>
</feature>